<dbReference type="Gene3D" id="2.30.38.10">
    <property type="entry name" value="Luciferase, Domain 3"/>
    <property type="match status" value="1"/>
</dbReference>
<dbReference type="InterPro" id="IPR010071">
    <property type="entry name" value="AA_adenyl_dom"/>
</dbReference>
<dbReference type="PANTHER" id="PTHR45527">
    <property type="entry name" value="NONRIBOSOMAL PEPTIDE SYNTHETASE"/>
    <property type="match status" value="1"/>
</dbReference>
<evidence type="ECO:0000256" key="4">
    <source>
        <dbReference type="SAM" id="MobiDB-lite"/>
    </source>
</evidence>
<organism evidence="6 7">
    <name type="scientific">Tengunoibacter tsumagoiensis</name>
    <dbReference type="NCBI Taxonomy" id="2014871"/>
    <lineage>
        <taxon>Bacteria</taxon>
        <taxon>Bacillati</taxon>
        <taxon>Chloroflexota</taxon>
        <taxon>Ktedonobacteria</taxon>
        <taxon>Ktedonobacterales</taxon>
        <taxon>Dictyobacteraceae</taxon>
        <taxon>Tengunoibacter</taxon>
    </lineage>
</organism>
<dbReference type="InterPro" id="IPR009081">
    <property type="entry name" value="PP-bd_ACP"/>
</dbReference>
<keyword evidence="2" id="KW-0596">Phosphopantetheine</keyword>
<evidence type="ECO:0000313" key="6">
    <source>
        <dbReference type="EMBL" id="GCE14616.1"/>
    </source>
</evidence>
<protein>
    <recommendedName>
        <fullName evidence="5">Carrier domain-containing protein</fullName>
    </recommendedName>
</protein>
<sequence>MSLSDGQTQPQTDRRSALSEQQQARLSQLLSKQPIKKEATISARTAQGPVPATFVQQRLWFIEQMNPGNTAYNLYNVLRIRGPVNADLLERSIARIIARHESLRTTFQIDEKGNPLQHLAPTLDWLLERKDLSLDEEREQSLQTILEQATRYRFDLQRGPLLYGCVVRLDAHEHVLVLVIHHIVFDGWSFRVFIHELKSFYEAEQAGGSPTLPALAIQYADYALWQQEWLKSEQVATHLAYWQEHLSGTSFILDLPTDRPRPQIQTLRGTSLTFALPSELTAQVKAFCIQQGCTLFQALLAAFQIVLSRYSGQTDFLIGTPMANRTPRETEPLIGLFVNTLVFRAQLTGEPGFQAIVAKVREETLDASSHQELPFEKLVETLQSERDLSRNPLFQVMFAFQNNQQVSYTIADLQIHSIRLPNPAAQFELNLSMADTSEGIKGAIEYNTDLFDEATIQRLSGHFQSVLQAGIEHPTASFKTLPLLTASEKQQLATWNATHRAFPLEKAFHELFTEQVWRSPRQIAFRYQQRSMTYEELNQRANQLAHALLAQNIPAEAPIGLFMERSLPMVVAILAIWKAGAAYIPLDPVYPRERITQILENAHPVLLLTQMPIASAFQEIPQIAIADDWQGLDEWSSEEPPGRTLPDSLAYTIYTSGSTGIPKGAMVTHRGMLNHLFAKVSDLQISAEDHLAQTASHCFDISVWQFFSALLVGGTVTIFPDEVTHNPERLLTETVHSQITILEIVPSLLRAILDTGAQTSIIQHLRYLVVTGEALPTELCQRWFRDGSTIPLVNAYGPTECSDDVTHGFIEPATTIAGPSAPIGRTIANTQLYLVDERFLPVPIGVTGELYVGGTGVGRGYLSDPERTATAFLPDPFSGEAGARLYKTGDLARYLHDGTIEFLGRIDHQIKLRGYRIELGEIEAVLNSLEGVQSSVIVLHTETAGVQAGQQRLIAYVVNHAESGPTASQLRQALKERLPEYMVPAAFIFLAALPLTTNGKIDRKALPAPQENELARIVEYRPPQSALEQAVARAWQEILHIEHVGVQDNFFDLGGHSLLLIQVQQKLKDVFTTRKVTLLELFQYPTISALVDALAPAQGVAQNHRASSQGQNRAQSRRAALKRLRQEER</sequence>
<dbReference type="RefSeq" id="WP_126582169.1">
    <property type="nucleotide sequence ID" value="NZ_BIFR01000002.1"/>
</dbReference>
<proteinExistence type="predicted"/>
<comment type="caution">
    <text evidence="6">The sequence shown here is derived from an EMBL/GenBank/DDBJ whole genome shotgun (WGS) entry which is preliminary data.</text>
</comment>
<dbReference type="Gene3D" id="3.30.559.10">
    <property type="entry name" value="Chloramphenicol acetyltransferase-like domain"/>
    <property type="match status" value="1"/>
</dbReference>
<dbReference type="FunFam" id="3.30.300.30:FF:000010">
    <property type="entry name" value="Enterobactin synthetase component F"/>
    <property type="match status" value="1"/>
</dbReference>
<dbReference type="InterPro" id="IPR020806">
    <property type="entry name" value="PKS_PP-bd"/>
</dbReference>
<evidence type="ECO:0000256" key="2">
    <source>
        <dbReference type="ARBA" id="ARBA00022450"/>
    </source>
</evidence>
<dbReference type="InterPro" id="IPR001242">
    <property type="entry name" value="Condensation_dom"/>
</dbReference>
<dbReference type="AlphaFoldDB" id="A0A402A6G1"/>
<feature type="region of interest" description="Disordered" evidence="4">
    <location>
        <begin position="1102"/>
        <end position="1129"/>
    </location>
</feature>
<feature type="domain" description="Carrier" evidence="5">
    <location>
        <begin position="1022"/>
        <end position="1098"/>
    </location>
</feature>
<dbReference type="Gene3D" id="1.10.1200.10">
    <property type="entry name" value="ACP-like"/>
    <property type="match status" value="1"/>
</dbReference>
<dbReference type="FunFam" id="3.40.50.980:FF:000001">
    <property type="entry name" value="Non-ribosomal peptide synthetase"/>
    <property type="match status" value="1"/>
</dbReference>
<dbReference type="Gene3D" id="3.40.50.980">
    <property type="match status" value="2"/>
</dbReference>
<dbReference type="InterPro" id="IPR025110">
    <property type="entry name" value="AMP-bd_C"/>
</dbReference>
<dbReference type="InterPro" id="IPR045851">
    <property type="entry name" value="AMP-bd_C_sf"/>
</dbReference>
<evidence type="ECO:0000313" key="7">
    <source>
        <dbReference type="Proteomes" id="UP000287352"/>
    </source>
</evidence>
<dbReference type="GO" id="GO:0044550">
    <property type="term" value="P:secondary metabolite biosynthetic process"/>
    <property type="evidence" value="ECO:0007669"/>
    <property type="project" value="UniProtKB-ARBA"/>
</dbReference>
<dbReference type="GO" id="GO:0043041">
    <property type="term" value="P:amino acid activation for nonribosomal peptide biosynthetic process"/>
    <property type="evidence" value="ECO:0007669"/>
    <property type="project" value="TreeGrafter"/>
</dbReference>
<evidence type="ECO:0000256" key="3">
    <source>
        <dbReference type="ARBA" id="ARBA00022553"/>
    </source>
</evidence>
<comment type="cofactor">
    <cofactor evidence="1">
        <name>pantetheine 4'-phosphate</name>
        <dbReference type="ChEBI" id="CHEBI:47942"/>
    </cofactor>
</comment>
<dbReference type="InterPro" id="IPR023213">
    <property type="entry name" value="CAT-like_dom_sf"/>
</dbReference>
<dbReference type="Pfam" id="PF13193">
    <property type="entry name" value="AMP-binding_C"/>
    <property type="match status" value="1"/>
</dbReference>
<dbReference type="NCBIfam" id="TIGR01733">
    <property type="entry name" value="AA-adenyl-dom"/>
    <property type="match status" value="1"/>
</dbReference>
<dbReference type="CDD" id="cd05930">
    <property type="entry name" value="A_NRPS"/>
    <property type="match status" value="1"/>
</dbReference>
<dbReference type="Gene3D" id="3.30.300.30">
    <property type="match status" value="1"/>
</dbReference>
<dbReference type="SUPFAM" id="SSF56801">
    <property type="entry name" value="Acetyl-CoA synthetase-like"/>
    <property type="match status" value="1"/>
</dbReference>
<evidence type="ECO:0000256" key="1">
    <source>
        <dbReference type="ARBA" id="ARBA00001957"/>
    </source>
</evidence>
<gene>
    <name evidence="6" type="ORF">KTT_44750</name>
</gene>
<feature type="region of interest" description="Disordered" evidence="4">
    <location>
        <begin position="1"/>
        <end position="23"/>
    </location>
</feature>
<name>A0A402A6G1_9CHLR</name>
<dbReference type="SMART" id="SM00823">
    <property type="entry name" value="PKS_PP"/>
    <property type="match status" value="1"/>
</dbReference>
<dbReference type="PROSITE" id="PS50075">
    <property type="entry name" value="CARRIER"/>
    <property type="match status" value="1"/>
</dbReference>
<dbReference type="SUPFAM" id="SSF52777">
    <property type="entry name" value="CoA-dependent acyltransferases"/>
    <property type="match status" value="2"/>
</dbReference>
<dbReference type="Pfam" id="PF00668">
    <property type="entry name" value="Condensation"/>
    <property type="match status" value="1"/>
</dbReference>
<reference evidence="7" key="1">
    <citation type="submission" date="2018-12" db="EMBL/GenBank/DDBJ databases">
        <title>Tengunoibacter tsumagoiensis gen. nov., sp. nov., Dictyobacter kobayashii sp. nov., D. alpinus sp. nov., and D. joshuensis sp. nov. and description of Dictyobacteraceae fam. nov. within the order Ktedonobacterales isolated from Tengu-no-mugimeshi.</title>
        <authorList>
            <person name="Wang C.M."/>
            <person name="Zheng Y."/>
            <person name="Sakai Y."/>
            <person name="Toyoda A."/>
            <person name="Minakuchi Y."/>
            <person name="Abe K."/>
            <person name="Yokota A."/>
            <person name="Yabe S."/>
        </authorList>
    </citation>
    <scope>NUCLEOTIDE SEQUENCE [LARGE SCALE GENOMIC DNA]</scope>
    <source>
        <strain evidence="7">Uno3</strain>
    </source>
</reference>
<dbReference type="Pfam" id="PF00550">
    <property type="entry name" value="PP-binding"/>
    <property type="match status" value="1"/>
</dbReference>
<dbReference type="InterPro" id="IPR000873">
    <property type="entry name" value="AMP-dep_synth/lig_dom"/>
</dbReference>
<dbReference type="Gene3D" id="3.30.559.30">
    <property type="entry name" value="Nonribosomal peptide synthetase, condensation domain"/>
    <property type="match status" value="1"/>
</dbReference>
<feature type="compositionally biased region" description="Polar residues" evidence="4">
    <location>
        <begin position="1102"/>
        <end position="1114"/>
    </location>
</feature>
<dbReference type="FunFam" id="3.40.50.12780:FF:000012">
    <property type="entry name" value="Non-ribosomal peptide synthetase"/>
    <property type="match status" value="1"/>
</dbReference>
<dbReference type="GO" id="GO:0005737">
    <property type="term" value="C:cytoplasm"/>
    <property type="evidence" value="ECO:0007669"/>
    <property type="project" value="TreeGrafter"/>
</dbReference>
<dbReference type="EMBL" id="BIFR01000002">
    <property type="protein sequence ID" value="GCE14616.1"/>
    <property type="molecule type" value="Genomic_DNA"/>
</dbReference>
<dbReference type="Pfam" id="PF00501">
    <property type="entry name" value="AMP-binding"/>
    <property type="match status" value="1"/>
</dbReference>
<dbReference type="GO" id="GO:0031177">
    <property type="term" value="F:phosphopantetheine binding"/>
    <property type="evidence" value="ECO:0007669"/>
    <property type="project" value="InterPro"/>
</dbReference>
<dbReference type="FunFam" id="2.30.38.10:FF:000001">
    <property type="entry name" value="Non-ribosomal peptide synthetase PvdI"/>
    <property type="match status" value="1"/>
</dbReference>
<keyword evidence="3" id="KW-0597">Phosphoprotein</keyword>
<dbReference type="GO" id="GO:0008610">
    <property type="term" value="P:lipid biosynthetic process"/>
    <property type="evidence" value="ECO:0007669"/>
    <property type="project" value="UniProtKB-ARBA"/>
</dbReference>
<dbReference type="PANTHER" id="PTHR45527:SF1">
    <property type="entry name" value="FATTY ACID SYNTHASE"/>
    <property type="match status" value="1"/>
</dbReference>
<feature type="compositionally biased region" description="Polar residues" evidence="4">
    <location>
        <begin position="1"/>
        <end position="11"/>
    </location>
</feature>
<dbReference type="FunFam" id="3.30.559.10:FF:000012">
    <property type="entry name" value="Non-ribosomal peptide synthetase"/>
    <property type="match status" value="1"/>
</dbReference>
<evidence type="ECO:0000259" key="5">
    <source>
        <dbReference type="PROSITE" id="PS50075"/>
    </source>
</evidence>
<dbReference type="FunFam" id="3.30.559.30:FF:000001">
    <property type="entry name" value="Non-ribosomal peptide synthetase"/>
    <property type="match status" value="1"/>
</dbReference>
<dbReference type="GO" id="GO:0003824">
    <property type="term" value="F:catalytic activity"/>
    <property type="evidence" value="ECO:0007669"/>
    <property type="project" value="InterPro"/>
</dbReference>
<accession>A0A402A6G1</accession>
<dbReference type="Proteomes" id="UP000287352">
    <property type="component" value="Unassembled WGS sequence"/>
</dbReference>
<dbReference type="OrthoDB" id="3671989at2"/>
<dbReference type="CDD" id="cd19531">
    <property type="entry name" value="LCL_NRPS-like"/>
    <property type="match status" value="1"/>
</dbReference>
<dbReference type="InterPro" id="IPR036736">
    <property type="entry name" value="ACP-like_sf"/>
</dbReference>
<dbReference type="SUPFAM" id="SSF47336">
    <property type="entry name" value="ACP-like"/>
    <property type="match status" value="1"/>
</dbReference>
<keyword evidence="7" id="KW-1185">Reference proteome</keyword>